<dbReference type="GO" id="GO:0006020">
    <property type="term" value="P:inositol metabolic process"/>
    <property type="evidence" value="ECO:0007669"/>
    <property type="project" value="TreeGrafter"/>
</dbReference>
<name>E0SE88_DICD3</name>
<dbReference type="GO" id="GO:0008934">
    <property type="term" value="F:inositol monophosphate 1-phosphatase activity"/>
    <property type="evidence" value="ECO:0007669"/>
    <property type="project" value="TreeGrafter"/>
</dbReference>
<dbReference type="AlphaFoldDB" id="E0SE88"/>
<organism evidence="6 7">
    <name type="scientific">Dickeya dadantii (strain 3937)</name>
    <name type="common">Erwinia chrysanthemi (strain 3937)</name>
    <dbReference type="NCBI Taxonomy" id="198628"/>
    <lineage>
        <taxon>Bacteria</taxon>
        <taxon>Pseudomonadati</taxon>
        <taxon>Pseudomonadota</taxon>
        <taxon>Gammaproteobacteria</taxon>
        <taxon>Enterobacterales</taxon>
        <taxon>Pectobacteriaceae</taxon>
        <taxon>Dickeya</taxon>
    </lineage>
</organism>
<dbReference type="STRING" id="198628.Dda3937_00635"/>
<dbReference type="PANTHER" id="PTHR20854:SF4">
    <property type="entry name" value="INOSITOL-1-MONOPHOSPHATASE-RELATED"/>
    <property type="match status" value="1"/>
</dbReference>
<accession>E0SE88</accession>
<feature type="binding site" evidence="5">
    <location>
        <position position="228"/>
    </location>
    <ligand>
        <name>Mg(2+)</name>
        <dbReference type="ChEBI" id="CHEBI:18420"/>
        <label>1</label>
        <note>catalytic</note>
    </ligand>
</feature>
<dbReference type="Pfam" id="PF00459">
    <property type="entry name" value="Inositol_P"/>
    <property type="match status" value="1"/>
</dbReference>
<dbReference type="GO" id="GO:0007165">
    <property type="term" value="P:signal transduction"/>
    <property type="evidence" value="ECO:0007669"/>
    <property type="project" value="TreeGrafter"/>
</dbReference>
<dbReference type="Proteomes" id="UP000006859">
    <property type="component" value="Chromosome"/>
</dbReference>
<proteinExistence type="inferred from homology"/>
<feature type="binding site" evidence="5">
    <location>
        <position position="86"/>
    </location>
    <ligand>
        <name>Mg(2+)</name>
        <dbReference type="ChEBI" id="CHEBI:18420"/>
        <label>1</label>
        <note>catalytic</note>
    </ligand>
</feature>
<protein>
    <recommendedName>
        <fullName evidence="4">Histidinol-phosphatase</fullName>
        <ecNumber evidence="4">3.1.3.15</ecNumber>
    </recommendedName>
</protein>
<evidence type="ECO:0000256" key="4">
    <source>
        <dbReference type="NCBIfam" id="TIGR02067"/>
    </source>
</evidence>
<evidence type="ECO:0000256" key="5">
    <source>
        <dbReference type="PIRSR" id="PIRSR600760-2"/>
    </source>
</evidence>
<evidence type="ECO:0000256" key="2">
    <source>
        <dbReference type="ARBA" id="ARBA00009759"/>
    </source>
</evidence>
<evidence type="ECO:0000313" key="7">
    <source>
        <dbReference type="Proteomes" id="UP000006859"/>
    </source>
</evidence>
<dbReference type="InterPro" id="IPR011809">
    <property type="entry name" value="His_9_proposed"/>
</dbReference>
<dbReference type="Gene3D" id="3.30.540.10">
    <property type="entry name" value="Fructose-1,6-Bisphosphatase, subunit A, domain 1"/>
    <property type="match status" value="1"/>
</dbReference>
<dbReference type="NCBIfam" id="TIGR02067">
    <property type="entry name" value="his_9_HisN"/>
    <property type="match status" value="1"/>
</dbReference>
<evidence type="ECO:0000256" key="1">
    <source>
        <dbReference type="ARBA" id="ARBA00001946"/>
    </source>
</evidence>
<dbReference type="eggNOG" id="COG0483">
    <property type="taxonomic scope" value="Bacteria"/>
</dbReference>
<keyword evidence="5" id="KW-0479">Metal-binding</keyword>
<evidence type="ECO:0000256" key="3">
    <source>
        <dbReference type="ARBA" id="ARBA00022801"/>
    </source>
</evidence>
<gene>
    <name evidence="6" type="ordered locus">Dda3937_00635</name>
</gene>
<dbReference type="GO" id="GO:0046872">
    <property type="term" value="F:metal ion binding"/>
    <property type="evidence" value="ECO:0007669"/>
    <property type="project" value="UniProtKB-KW"/>
</dbReference>
<dbReference type="SUPFAM" id="SSF56655">
    <property type="entry name" value="Carbohydrate phosphatase"/>
    <property type="match status" value="1"/>
</dbReference>
<dbReference type="HOGENOM" id="CLU_044118_4_1_6"/>
<feature type="binding site" evidence="5">
    <location>
        <position position="104"/>
    </location>
    <ligand>
        <name>Mg(2+)</name>
        <dbReference type="ChEBI" id="CHEBI:18420"/>
        <label>1</label>
        <note>catalytic</note>
    </ligand>
</feature>
<sequence>MLMCILSQEVNTMRQSLPDIAFFHTLADAASQQTLPRFRSHQNLHVGSKPKEGFRFDPVTDADREAERAIRALITERYPEHAILGEEFGATGSGDIQWILDPVDGTRPFLCGLPVWGTLIGLLYQGRAVMGMMSQPFTGEAFWADGRHAWYRGPQGESRIESRKNVPLEQAILHTTSPEPIERHPQIRFHDLTERTLMTRYGGECYAMAMLAAGHIDICLEYSLQPYDIAAFIPIVEQAGGVVTTLQGERPEAGGQILATGCPRLHQEVLRVLNG</sequence>
<reference evidence="6 7" key="1">
    <citation type="journal article" date="2011" name="J. Bacteriol.">
        <title>Genome sequence of the plant-pathogenic bacterium Dickeya dadantii 3937.</title>
        <authorList>
            <person name="Glasner J.D."/>
            <person name="Yang C.H."/>
            <person name="Reverchon S."/>
            <person name="Hugouvieux-Cotte-Pattat N."/>
            <person name="Condemine G."/>
            <person name="Bohin J.P."/>
            <person name="Van Gijsegem F."/>
            <person name="Yang S."/>
            <person name="Franza T."/>
            <person name="Expert D."/>
            <person name="Plunkett G. III"/>
            <person name="San Francisco M.J."/>
            <person name="Charkowski A.O."/>
            <person name="Py B."/>
            <person name="Bell K."/>
            <person name="Rauscher L."/>
            <person name="Rodriguez-Palenzuela P."/>
            <person name="Toussaint A."/>
            <person name="Holeva M.C."/>
            <person name="He S.Y."/>
            <person name="Douet V."/>
            <person name="Boccara M."/>
            <person name="Blanco C."/>
            <person name="Toth I."/>
            <person name="Anderson B.D."/>
            <person name="Biehl B.S."/>
            <person name="Mau B."/>
            <person name="Flynn S.M."/>
            <person name="Barras F."/>
            <person name="Lindeberg M."/>
            <person name="Birch P.R."/>
            <person name="Tsuyumu S."/>
            <person name="Shi X."/>
            <person name="Hibbing M."/>
            <person name="Yap M.N."/>
            <person name="Carpentier M."/>
            <person name="Dassa E."/>
            <person name="Umehara M."/>
            <person name="Kim J.F."/>
            <person name="Rusch M."/>
            <person name="Soni P."/>
            <person name="Mayhew G.F."/>
            <person name="Fouts D.E."/>
            <person name="Gill S.R."/>
            <person name="Blattner F.R."/>
            <person name="Keen N.T."/>
            <person name="Perna N.T."/>
        </authorList>
    </citation>
    <scope>NUCLEOTIDE SEQUENCE [LARGE SCALE GENOMIC DNA]</scope>
    <source>
        <strain evidence="6 7">3937</strain>
    </source>
</reference>
<keyword evidence="3" id="KW-0378">Hydrolase</keyword>
<keyword evidence="5" id="KW-0460">Magnesium</keyword>
<dbReference type="EMBL" id="CP002038">
    <property type="protein sequence ID" value="ADM98711.1"/>
    <property type="molecule type" value="Genomic_DNA"/>
</dbReference>
<dbReference type="Gene3D" id="3.40.190.80">
    <property type="match status" value="1"/>
</dbReference>
<dbReference type="InterPro" id="IPR000760">
    <property type="entry name" value="Inositol_monophosphatase-like"/>
</dbReference>
<comment type="cofactor">
    <cofactor evidence="1 5">
        <name>Mg(2+)</name>
        <dbReference type="ChEBI" id="CHEBI:18420"/>
    </cofactor>
</comment>
<dbReference type="PRINTS" id="PR00377">
    <property type="entry name" value="IMPHPHTASES"/>
</dbReference>
<dbReference type="GO" id="GO:0004401">
    <property type="term" value="F:histidinol-phosphatase activity"/>
    <property type="evidence" value="ECO:0007669"/>
    <property type="project" value="UniProtKB-UniRule"/>
</dbReference>
<evidence type="ECO:0000313" key="6">
    <source>
        <dbReference type="EMBL" id="ADM98711.1"/>
    </source>
</evidence>
<comment type="similarity">
    <text evidence="2">Belongs to the inositol monophosphatase superfamily.</text>
</comment>
<keyword evidence="7" id="KW-1185">Reference proteome</keyword>
<dbReference type="GO" id="GO:0000105">
    <property type="term" value="P:L-histidine biosynthetic process"/>
    <property type="evidence" value="ECO:0007669"/>
    <property type="project" value="UniProtKB-UniRule"/>
</dbReference>
<feature type="binding site" evidence="5">
    <location>
        <position position="101"/>
    </location>
    <ligand>
        <name>Mg(2+)</name>
        <dbReference type="ChEBI" id="CHEBI:18420"/>
        <label>1</label>
        <note>catalytic</note>
    </ligand>
</feature>
<dbReference type="CDD" id="cd01641">
    <property type="entry name" value="Bacterial_IMPase_like_1"/>
    <property type="match status" value="1"/>
</dbReference>
<dbReference type="PANTHER" id="PTHR20854">
    <property type="entry name" value="INOSITOL MONOPHOSPHATASE"/>
    <property type="match status" value="1"/>
</dbReference>
<dbReference type="KEGG" id="ddd:Dda3937_00635"/>
<dbReference type="EC" id="3.1.3.15" evidence="4"/>